<keyword evidence="3" id="KW-0964">Secreted</keyword>
<evidence type="ECO:0000313" key="5">
    <source>
        <dbReference type="EMBL" id="OAX42494.1"/>
    </source>
</evidence>
<evidence type="ECO:0000256" key="3">
    <source>
        <dbReference type="ARBA" id="ARBA00022525"/>
    </source>
</evidence>
<dbReference type="EMBL" id="KV448156">
    <property type="protein sequence ID" value="OAX42494.1"/>
    <property type="molecule type" value="Genomic_DNA"/>
</dbReference>
<name>A0A1B7NCH3_9AGAM</name>
<gene>
    <name evidence="5" type="ORF">K503DRAFT_766761</name>
</gene>
<evidence type="ECO:0000256" key="2">
    <source>
        <dbReference type="ARBA" id="ARBA00004613"/>
    </source>
</evidence>
<reference evidence="5 6" key="1">
    <citation type="submission" date="2016-06" db="EMBL/GenBank/DDBJ databases">
        <title>Comparative genomics of the ectomycorrhizal sister species Rhizopogon vinicolor and Rhizopogon vesiculosus (Basidiomycota: Boletales) reveals a divergence of the mating type B locus.</title>
        <authorList>
            <consortium name="DOE Joint Genome Institute"/>
            <person name="Mujic A.B."/>
            <person name="Kuo A."/>
            <person name="Tritt A."/>
            <person name="Lipzen A."/>
            <person name="Chen C."/>
            <person name="Johnson J."/>
            <person name="Sharma A."/>
            <person name="Barry K."/>
            <person name="Grigoriev I.V."/>
            <person name="Spatafora J.W."/>
        </authorList>
    </citation>
    <scope>NUCLEOTIDE SEQUENCE [LARGE SCALE GENOMIC DNA]</scope>
    <source>
        <strain evidence="5 6">AM-OR11-026</strain>
    </source>
</reference>
<evidence type="ECO:0000256" key="1">
    <source>
        <dbReference type="ARBA" id="ARBA00004340"/>
    </source>
</evidence>
<dbReference type="OrthoDB" id="3168051at2759"/>
<dbReference type="Proteomes" id="UP000092154">
    <property type="component" value="Unassembled WGS sequence"/>
</dbReference>
<evidence type="ECO:0000259" key="4">
    <source>
        <dbReference type="Pfam" id="PF20147"/>
    </source>
</evidence>
<proteinExistence type="predicted"/>
<organism evidence="5 6">
    <name type="scientific">Rhizopogon vinicolor AM-OR11-026</name>
    <dbReference type="NCBI Taxonomy" id="1314800"/>
    <lineage>
        <taxon>Eukaryota</taxon>
        <taxon>Fungi</taxon>
        <taxon>Dikarya</taxon>
        <taxon>Basidiomycota</taxon>
        <taxon>Agaricomycotina</taxon>
        <taxon>Agaricomycetes</taxon>
        <taxon>Agaricomycetidae</taxon>
        <taxon>Boletales</taxon>
        <taxon>Suillineae</taxon>
        <taxon>Rhizopogonaceae</taxon>
        <taxon>Rhizopogon</taxon>
    </lineage>
</organism>
<evidence type="ECO:0000313" key="6">
    <source>
        <dbReference type="Proteomes" id="UP000092154"/>
    </source>
</evidence>
<keyword evidence="6" id="KW-1185">Reference proteome</keyword>
<dbReference type="InParanoid" id="A0A1B7NCH3"/>
<sequence length="66" mass="7281">MPKPWLTLLLPPCPKLSLNCWLVGNDPHNIFPVKIQSSVSVGTSKEVIKEKKPEINCAANLISIQT</sequence>
<comment type="subcellular location">
    <subcellularLocation>
        <location evidence="1">Host cell</location>
    </subcellularLocation>
    <subcellularLocation>
        <location evidence="2">Secreted</location>
    </subcellularLocation>
</comment>
<dbReference type="InterPro" id="IPR045379">
    <property type="entry name" value="Crinkler_N"/>
</dbReference>
<dbReference type="Pfam" id="PF20147">
    <property type="entry name" value="Crinkler"/>
    <property type="match status" value="1"/>
</dbReference>
<accession>A0A1B7NCH3</accession>
<protein>
    <recommendedName>
        <fullName evidence="4">Crinkler effector protein N-terminal domain-containing protein</fullName>
    </recommendedName>
</protein>
<dbReference type="GO" id="GO:0005576">
    <property type="term" value="C:extracellular region"/>
    <property type="evidence" value="ECO:0007669"/>
    <property type="project" value="UniProtKB-SubCell"/>
</dbReference>
<dbReference type="AlphaFoldDB" id="A0A1B7NCH3"/>
<dbReference type="GO" id="GO:0043657">
    <property type="term" value="C:host cell"/>
    <property type="evidence" value="ECO:0007669"/>
    <property type="project" value="UniProtKB-SubCell"/>
</dbReference>
<feature type="domain" description="Crinkler effector protein N-terminal" evidence="4">
    <location>
        <begin position="16"/>
        <end position="60"/>
    </location>
</feature>